<dbReference type="GO" id="GO:0003676">
    <property type="term" value="F:nucleic acid binding"/>
    <property type="evidence" value="ECO:0007669"/>
    <property type="project" value="InterPro"/>
</dbReference>
<keyword evidence="4" id="KW-0862">Zinc</keyword>
<dbReference type="Proteomes" id="UP000243459">
    <property type="component" value="Chromosome 7"/>
</dbReference>
<evidence type="ECO:0000256" key="3">
    <source>
        <dbReference type="ARBA" id="ARBA00022771"/>
    </source>
</evidence>
<feature type="domain" description="CCHC-type" evidence="6">
    <location>
        <begin position="101"/>
        <end position="116"/>
    </location>
</feature>
<gene>
    <name evidence="7" type="ORF">A4U43_C07F18350</name>
</gene>
<accession>A0A5P1ED90</accession>
<dbReference type="SUPFAM" id="SSF57756">
    <property type="entry name" value="Retrovirus zinc finger-like domains"/>
    <property type="match status" value="1"/>
</dbReference>
<dbReference type="InterPro" id="IPR001878">
    <property type="entry name" value="Znf_CCHC"/>
</dbReference>
<evidence type="ECO:0000256" key="5">
    <source>
        <dbReference type="PROSITE-ProRule" id="PRU00047"/>
    </source>
</evidence>
<dbReference type="PROSITE" id="PS50158">
    <property type="entry name" value="ZF_CCHC"/>
    <property type="match status" value="2"/>
</dbReference>
<keyword evidence="3 5" id="KW-0863">Zinc-finger</keyword>
<evidence type="ECO:0000256" key="2">
    <source>
        <dbReference type="ARBA" id="ARBA00022737"/>
    </source>
</evidence>
<feature type="domain" description="CCHC-type" evidence="6">
    <location>
        <begin position="120"/>
        <end position="135"/>
    </location>
</feature>
<name>A0A5P1ED90_ASPOF</name>
<dbReference type="InterPro" id="IPR036875">
    <property type="entry name" value="Znf_CCHC_sf"/>
</dbReference>
<dbReference type="Gene3D" id="4.10.60.10">
    <property type="entry name" value="Zinc finger, CCHC-type"/>
    <property type="match status" value="1"/>
</dbReference>
<organism evidence="7 8">
    <name type="scientific">Asparagus officinalis</name>
    <name type="common">Garden asparagus</name>
    <dbReference type="NCBI Taxonomy" id="4686"/>
    <lineage>
        <taxon>Eukaryota</taxon>
        <taxon>Viridiplantae</taxon>
        <taxon>Streptophyta</taxon>
        <taxon>Embryophyta</taxon>
        <taxon>Tracheophyta</taxon>
        <taxon>Spermatophyta</taxon>
        <taxon>Magnoliopsida</taxon>
        <taxon>Liliopsida</taxon>
        <taxon>Asparagales</taxon>
        <taxon>Asparagaceae</taxon>
        <taxon>Asparagoideae</taxon>
        <taxon>Asparagus</taxon>
    </lineage>
</organism>
<dbReference type="GO" id="GO:0008270">
    <property type="term" value="F:zinc ion binding"/>
    <property type="evidence" value="ECO:0007669"/>
    <property type="project" value="UniProtKB-KW"/>
</dbReference>
<dbReference type="PANTHER" id="PTHR47103">
    <property type="entry name" value="DNA-BINDING PROTEIN"/>
    <property type="match status" value="1"/>
</dbReference>
<protein>
    <recommendedName>
        <fullName evidence="6">CCHC-type domain-containing protein</fullName>
    </recommendedName>
</protein>
<evidence type="ECO:0000313" key="7">
    <source>
        <dbReference type="EMBL" id="ONK63733.1"/>
    </source>
</evidence>
<keyword evidence="1" id="KW-0479">Metal-binding</keyword>
<evidence type="ECO:0000256" key="1">
    <source>
        <dbReference type="ARBA" id="ARBA00022723"/>
    </source>
</evidence>
<dbReference type="PANTHER" id="PTHR47103:SF8">
    <property type="entry name" value="DNA-BINDING PROTEIN"/>
    <property type="match status" value="1"/>
</dbReference>
<proteinExistence type="predicted"/>
<sequence length="163" mass="17839">MRHIGGMTVVRQDGLICARTARDLDIMLGNVPMWLSATIVDFQGTLQWSAAPRPSAGTAKSQAMWPVHALTRASATPVERRDTKCYKPGHLAIDCTNDKACNNCRKSGHLARDCPNDPVCNLCNISGHVARQCPKADVLGERGGRDDGPWPEVLRMMMRGVIM</sequence>
<dbReference type="Gramene" id="ONK63733">
    <property type="protein sequence ID" value="ONK63733"/>
    <property type="gene ID" value="A4U43_C07F18350"/>
</dbReference>
<dbReference type="Pfam" id="PF00098">
    <property type="entry name" value="zf-CCHC"/>
    <property type="match status" value="2"/>
</dbReference>
<keyword evidence="8" id="KW-1185">Reference proteome</keyword>
<keyword evidence="2" id="KW-0677">Repeat</keyword>
<evidence type="ECO:0000259" key="6">
    <source>
        <dbReference type="PROSITE" id="PS50158"/>
    </source>
</evidence>
<dbReference type="AlphaFoldDB" id="A0A5P1ED90"/>
<evidence type="ECO:0000313" key="8">
    <source>
        <dbReference type="Proteomes" id="UP000243459"/>
    </source>
</evidence>
<dbReference type="EMBL" id="CM007387">
    <property type="protein sequence ID" value="ONK63733.1"/>
    <property type="molecule type" value="Genomic_DNA"/>
</dbReference>
<dbReference type="SMART" id="SM00343">
    <property type="entry name" value="ZnF_C2HC"/>
    <property type="match status" value="3"/>
</dbReference>
<evidence type="ECO:0000256" key="4">
    <source>
        <dbReference type="ARBA" id="ARBA00022833"/>
    </source>
</evidence>
<reference evidence="8" key="1">
    <citation type="journal article" date="2017" name="Nat. Commun.">
        <title>The asparagus genome sheds light on the origin and evolution of a young Y chromosome.</title>
        <authorList>
            <person name="Harkess A."/>
            <person name="Zhou J."/>
            <person name="Xu C."/>
            <person name="Bowers J.E."/>
            <person name="Van der Hulst R."/>
            <person name="Ayyampalayam S."/>
            <person name="Mercati F."/>
            <person name="Riccardi P."/>
            <person name="McKain M.R."/>
            <person name="Kakrana A."/>
            <person name="Tang H."/>
            <person name="Ray J."/>
            <person name="Groenendijk J."/>
            <person name="Arikit S."/>
            <person name="Mathioni S.M."/>
            <person name="Nakano M."/>
            <person name="Shan H."/>
            <person name="Telgmann-Rauber A."/>
            <person name="Kanno A."/>
            <person name="Yue Z."/>
            <person name="Chen H."/>
            <person name="Li W."/>
            <person name="Chen Y."/>
            <person name="Xu X."/>
            <person name="Zhang Y."/>
            <person name="Luo S."/>
            <person name="Chen H."/>
            <person name="Gao J."/>
            <person name="Mao Z."/>
            <person name="Pires J.C."/>
            <person name="Luo M."/>
            <person name="Kudrna D."/>
            <person name="Wing R.A."/>
            <person name="Meyers B.C."/>
            <person name="Yi K."/>
            <person name="Kong H."/>
            <person name="Lavrijsen P."/>
            <person name="Sunseri F."/>
            <person name="Falavigna A."/>
            <person name="Ye Y."/>
            <person name="Leebens-Mack J.H."/>
            <person name="Chen G."/>
        </authorList>
    </citation>
    <scope>NUCLEOTIDE SEQUENCE [LARGE SCALE GENOMIC DNA]</scope>
    <source>
        <strain evidence="8">cv. DH0086</strain>
    </source>
</reference>